<dbReference type="Proteomes" id="UP001335183">
    <property type="component" value="Chromosome"/>
</dbReference>
<evidence type="ECO:0000313" key="2">
    <source>
        <dbReference type="Proteomes" id="UP001335183"/>
    </source>
</evidence>
<dbReference type="RefSeq" id="WP_338445675.1">
    <property type="nucleotide sequence ID" value="NZ_CP144918.1"/>
</dbReference>
<dbReference type="InterPro" id="IPR011990">
    <property type="entry name" value="TPR-like_helical_dom_sf"/>
</dbReference>
<dbReference type="Pfam" id="PF08238">
    <property type="entry name" value="Sel1"/>
    <property type="match status" value="3"/>
</dbReference>
<organism evidence="1 2">
    <name type="scientific">Pelagerythrobacter marensis</name>
    <dbReference type="NCBI Taxonomy" id="543877"/>
    <lineage>
        <taxon>Bacteria</taxon>
        <taxon>Pseudomonadati</taxon>
        <taxon>Pseudomonadota</taxon>
        <taxon>Alphaproteobacteria</taxon>
        <taxon>Sphingomonadales</taxon>
        <taxon>Erythrobacteraceae</taxon>
        <taxon>Pelagerythrobacter</taxon>
    </lineage>
</organism>
<dbReference type="InterPro" id="IPR050767">
    <property type="entry name" value="Sel1_AlgK"/>
</dbReference>
<keyword evidence="2" id="KW-1185">Reference proteome</keyword>
<reference evidence="1 2" key="1">
    <citation type="submission" date="2024-02" db="EMBL/GenBank/DDBJ databases">
        <title>The whole genome sequence of five bacterial samples isolated from Abu Dhabi Sabkha-shore region.</title>
        <authorList>
            <person name="Sudalaimuthuasari N."/>
            <person name="Sarfraz B."/>
            <person name="Tuyisabe J.D."/>
            <person name="Mugisha Ntwali L.D.M."/>
            <person name="Ali A.I.A.A."/>
            <person name="Almansoori S.Z.A."/>
            <person name="Alajami H.S.A."/>
            <person name="Almeqbaali A.A.S."/>
            <person name="Kundu B."/>
            <person name="Saeed E.E."/>
            <person name="Sukumarinath V."/>
            <person name="Mishra A.K."/>
            <person name="Hazzouri K.M."/>
            <person name="Almaskari R."/>
            <person name="Sharma A.K."/>
            <person name="Amiri K.M.A."/>
        </authorList>
    </citation>
    <scope>NUCLEOTIDE SEQUENCE [LARGE SCALE GENOMIC DNA]</scope>
    <source>
        <strain evidence="2">kcgeb_sd</strain>
    </source>
</reference>
<dbReference type="SUPFAM" id="SSF81901">
    <property type="entry name" value="HCP-like"/>
    <property type="match status" value="1"/>
</dbReference>
<dbReference type="PANTHER" id="PTHR11102">
    <property type="entry name" value="SEL-1-LIKE PROTEIN"/>
    <property type="match status" value="1"/>
</dbReference>
<proteinExistence type="predicted"/>
<dbReference type="PANTHER" id="PTHR11102:SF160">
    <property type="entry name" value="ERAD-ASSOCIATED E3 UBIQUITIN-PROTEIN LIGASE COMPONENT HRD3"/>
    <property type="match status" value="1"/>
</dbReference>
<name>A0ABZ2D1L9_9SPHN</name>
<dbReference type="SMART" id="SM00671">
    <property type="entry name" value="SEL1"/>
    <property type="match status" value="3"/>
</dbReference>
<sequence length="214" mass="24835">MQRKNSNEEIRSFLRCGENLTREWKDERLAGQVWDALSLADSDAEAGLEKLTDLADQNSALSAYYLGDAFLFGRYGIPKNYDKAEQWLRKSASLGSVEGRFLLAQFLQGSDKPKRAIEHYEILANKKFSPATYSLAIQYLKGNLLKKDLNKAKHYFEMARQQGHLHSWHWLSFLQRTYGENVICRTKGLINLVLMSVPFIYYRVFRPESDRLRT</sequence>
<dbReference type="Gene3D" id="1.25.40.10">
    <property type="entry name" value="Tetratricopeptide repeat domain"/>
    <property type="match status" value="1"/>
</dbReference>
<evidence type="ECO:0000313" key="1">
    <source>
        <dbReference type="EMBL" id="WWA46779.1"/>
    </source>
</evidence>
<dbReference type="EMBL" id="CP144918">
    <property type="protein sequence ID" value="WWA46779.1"/>
    <property type="molecule type" value="Genomic_DNA"/>
</dbReference>
<gene>
    <name evidence="1" type="ORF">V5F89_10930</name>
</gene>
<accession>A0ABZ2D1L9</accession>
<dbReference type="InterPro" id="IPR006597">
    <property type="entry name" value="Sel1-like"/>
</dbReference>
<protein>
    <submittedName>
        <fullName evidence="1">Tetratricopeptide repeat protein</fullName>
    </submittedName>
</protein>